<gene>
    <name evidence="2" type="ordered locus">Dshi_0133</name>
</gene>
<keyword evidence="3" id="KW-1185">Reference proteome</keyword>
<feature type="domain" description="Hedgehog/Intein (Hint)" evidence="1">
    <location>
        <begin position="122"/>
        <end position="259"/>
    </location>
</feature>
<accession>A8LKN9</accession>
<dbReference type="AlphaFoldDB" id="A8LKN9"/>
<sequence length="319" mass="34387">MAKSDGDHTYTSLGWPNDAYYLAEGTELNVMKMSLVDKDEDGDIGPGDMINGLEVTDSYLGDWIGFDSGEGEQWVYGVTFYLEDGSQVFMATDGTQLQDAKSTGCKWVLESTDVPVKQITAPCFVAGTRILTPEGVVPVETLRPGDLVQTRDHGAQPVLWVGRRTLPGSEALAPIRFSPDALGSDRPLYVSPQHRMLLSDPRLLLLFEEAEVLAAALHLVNGHSVVQAPRARVTYIHLLFARHEIVYAEGIPSESFHPGMAGLAGFGDAARDELLGFFPQLADLDAGFGPCARRVLRAHEAAVAAQLVIGRGAHAAMAA</sequence>
<dbReference type="InterPro" id="IPR018247">
    <property type="entry name" value="EF_Hand_1_Ca_BS"/>
</dbReference>
<dbReference type="OrthoDB" id="6305173at2"/>
<dbReference type="KEGG" id="dsh:Dshi_0133"/>
<evidence type="ECO:0000313" key="3">
    <source>
        <dbReference type="Proteomes" id="UP000006833"/>
    </source>
</evidence>
<evidence type="ECO:0000313" key="2">
    <source>
        <dbReference type="EMBL" id="ABV91882.1"/>
    </source>
</evidence>
<dbReference type="eggNOG" id="COG2931">
    <property type="taxonomic scope" value="Bacteria"/>
</dbReference>
<reference evidence="3" key="1">
    <citation type="journal article" date="2010" name="ISME J.">
        <title>The complete genome sequence of the algal symbiont Dinoroseobacter shibae: a hitchhiker's guide to life in the sea.</title>
        <authorList>
            <person name="Wagner-Dobler I."/>
            <person name="Ballhausen B."/>
            <person name="Berger M."/>
            <person name="Brinkhoff T."/>
            <person name="Buchholz I."/>
            <person name="Bunk B."/>
            <person name="Cypionka H."/>
            <person name="Daniel R."/>
            <person name="Drepper T."/>
            <person name="Gerdts G."/>
            <person name="Hahnke S."/>
            <person name="Han C."/>
            <person name="Jahn D."/>
            <person name="Kalhoefer D."/>
            <person name="Kiss H."/>
            <person name="Klenk H.P."/>
            <person name="Kyrpides N."/>
            <person name="Liebl W."/>
            <person name="Liesegang H."/>
            <person name="Meincke L."/>
            <person name="Pati A."/>
            <person name="Petersen J."/>
            <person name="Piekarski T."/>
            <person name="Pommerenke C."/>
            <person name="Pradella S."/>
            <person name="Pukall R."/>
            <person name="Rabus R."/>
            <person name="Stackebrandt E."/>
            <person name="Thole S."/>
            <person name="Thompson L."/>
            <person name="Tielen P."/>
            <person name="Tomasch J."/>
            <person name="von Jan M."/>
            <person name="Wanphrut N."/>
            <person name="Wichels A."/>
            <person name="Zech H."/>
            <person name="Simon M."/>
        </authorList>
    </citation>
    <scope>NUCLEOTIDE SEQUENCE [LARGE SCALE GENOMIC DNA]</scope>
    <source>
        <strain evidence="3">DSM 16493 / NCIMB 14021 / DFL 12</strain>
    </source>
</reference>
<dbReference type="PROSITE" id="PS00018">
    <property type="entry name" value="EF_HAND_1"/>
    <property type="match status" value="1"/>
</dbReference>
<evidence type="ECO:0000259" key="1">
    <source>
        <dbReference type="Pfam" id="PF13403"/>
    </source>
</evidence>
<dbReference type="SUPFAM" id="SSF51294">
    <property type="entry name" value="Hedgehog/intein (Hint) domain"/>
    <property type="match status" value="1"/>
</dbReference>
<proteinExistence type="predicted"/>
<name>A8LKN9_DINSH</name>
<dbReference type="EMBL" id="CP000830">
    <property type="protein sequence ID" value="ABV91882.1"/>
    <property type="molecule type" value="Genomic_DNA"/>
</dbReference>
<dbReference type="InterPro" id="IPR028992">
    <property type="entry name" value="Hedgehog/Intein_dom"/>
</dbReference>
<organism evidence="2 3">
    <name type="scientific">Dinoroseobacter shibae (strain DSM 16493 / NCIMB 14021 / DFL 12)</name>
    <dbReference type="NCBI Taxonomy" id="398580"/>
    <lineage>
        <taxon>Bacteria</taxon>
        <taxon>Pseudomonadati</taxon>
        <taxon>Pseudomonadota</taxon>
        <taxon>Alphaproteobacteria</taxon>
        <taxon>Rhodobacterales</taxon>
        <taxon>Roseobacteraceae</taxon>
        <taxon>Dinoroseobacter</taxon>
    </lineage>
</organism>
<dbReference type="HOGENOM" id="CLU_052810_5_0_5"/>
<dbReference type="STRING" id="398580.Dshi_0133"/>
<dbReference type="Proteomes" id="UP000006833">
    <property type="component" value="Chromosome"/>
</dbReference>
<dbReference type="Gene3D" id="2.170.16.10">
    <property type="entry name" value="Hedgehog/Intein (Hint) domain"/>
    <property type="match status" value="1"/>
</dbReference>
<dbReference type="RefSeq" id="WP_012176815.1">
    <property type="nucleotide sequence ID" value="NC_009952.1"/>
</dbReference>
<dbReference type="Pfam" id="PF13403">
    <property type="entry name" value="Hint_2"/>
    <property type="match status" value="1"/>
</dbReference>
<dbReference type="InterPro" id="IPR036844">
    <property type="entry name" value="Hint_dom_sf"/>
</dbReference>
<protein>
    <submittedName>
        <fullName evidence="2">Putative type I secretion target repeat protein</fullName>
    </submittedName>
</protein>